<evidence type="ECO:0000313" key="2">
    <source>
        <dbReference type="Proteomes" id="UP000531594"/>
    </source>
</evidence>
<dbReference type="AlphaFoldDB" id="A0A7X0LWT7"/>
<sequence>MLLIHKPPYVHGLAQDVLTSMFATGCGGI</sequence>
<keyword evidence="2" id="KW-1185">Reference proteome</keyword>
<name>A0A7X0LWT7_9BACI</name>
<proteinExistence type="predicted"/>
<protein>
    <submittedName>
        <fullName evidence="1">Uncharacterized protein</fullName>
    </submittedName>
</protein>
<dbReference type="EMBL" id="JACHGK010000021">
    <property type="protein sequence ID" value="MBB6447431.1"/>
    <property type="molecule type" value="Genomic_DNA"/>
</dbReference>
<gene>
    <name evidence="1" type="ORF">HNR53_004111</name>
</gene>
<evidence type="ECO:0000313" key="1">
    <source>
        <dbReference type="EMBL" id="MBB6447431.1"/>
    </source>
</evidence>
<reference evidence="1 2" key="1">
    <citation type="submission" date="2020-08" db="EMBL/GenBank/DDBJ databases">
        <title>Genomic Encyclopedia of Type Strains, Phase IV (KMG-IV): sequencing the most valuable type-strain genomes for metagenomic binning, comparative biology and taxonomic classification.</title>
        <authorList>
            <person name="Goeker M."/>
        </authorList>
    </citation>
    <scope>NUCLEOTIDE SEQUENCE [LARGE SCALE GENOMIC DNA]</scope>
    <source>
        <strain evidence="1 2">DSM 5391</strain>
    </source>
</reference>
<organism evidence="1 2">
    <name type="scientific">Bacillus benzoevorans</name>
    <dbReference type="NCBI Taxonomy" id="1456"/>
    <lineage>
        <taxon>Bacteria</taxon>
        <taxon>Bacillati</taxon>
        <taxon>Bacillota</taxon>
        <taxon>Bacilli</taxon>
        <taxon>Bacillales</taxon>
        <taxon>Bacillaceae</taxon>
        <taxon>Bacillus</taxon>
    </lineage>
</organism>
<comment type="caution">
    <text evidence="1">The sequence shown here is derived from an EMBL/GenBank/DDBJ whole genome shotgun (WGS) entry which is preliminary data.</text>
</comment>
<accession>A0A7X0LWT7</accession>
<dbReference type="Proteomes" id="UP000531594">
    <property type="component" value="Unassembled WGS sequence"/>
</dbReference>